<reference evidence="3" key="1">
    <citation type="submission" date="2025-08" db="UniProtKB">
        <authorList>
            <consortium name="RefSeq"/>
        </authorList>
    </citation>
    <scope>IDENTIFICATION</scope>
    <source>
        <strain evidence="3">MV-25-SWS-2005</strain>
        <tissue evidence="3">Whole body</tissue>
    </source>
</reference>
<dbReference type="RefSeq" id="XP_002133165.2">
    <property type="nucleotide sequence ID" value="XM_002133129.3"/>
</dbReference>
<dbReference type="InterPro" id="IPR032675">
    <property type="entry name" value="LRR_dom_sf"/>
</dbReference>
<gene>
    <name evidence="3" type="primary">LOC6902649</name>
</gene>
<dbReference type="Gene3D" id="3.80.10.10">
    <property type="entry name" value="Ribonuclease Inhibitor"/>
    <property type="match status" value="1"/>
</dbReference>
<evidence type="ECO:0000313" key="2">
    <source>
        <dbReference type="Proteomes" id="UP000001819"/>
    </source>
</evidence>
<evidence type="ECO:0000313" key="3">
    <source>
        <dbReference type="RefSeq" id="XP_002133165.2"/>
    </source>
</evidence>
<evidence type="ECO:0000256" key="1">
    <source>
        <dbReference type="SAM" id="MobiDB-lite"/>
    </source>
</evidence>
<keyword evidence="2" id="KW-1185">Reference proteome</keyword>
<feature type="region of interest" description="Disordered" evidence="1">
    <location>
        <begin position="1"/>
        <end position="24"/>
    </location>
</feature>
<dbReference type="InParanoid" id="A0A6I8UY81"/>
<name>A0A6I8UY81_DROPS</name>
<dbReference type="SUPFAM" id="SSF52047">
    <property type="entry name" value="RNI-like"/>
    <property type="match status" value="1"/>
</dbReference>
<sequence length="438" mass="50608">MSEQAAGSNVEKADLEGNRKRKADGQYTSGTVIAEELKMRTSRTSILDVNEDCYRFMMDYLNVRDQLSLASSHLYIGEMFRRYASHRYKNINESLTSRTSDENLKQLLQIVGEDLVSYESESNRSSTGDQHLWLLRSLRSHCTKLKHLKMTFGRTRGGWDDLYSLKQLKSLHAELHMADRWCSDFVYNLKQFPCLRKLTLSAVSYSGRDLHVLDQLEYLDVDYCDGLDGKSLADCCQTMKQLRHLDFGCLRNFSKSTFESLLTNCQQLECLVFDVGHLDSTVPYEMLCHLPRLRYLNVWTCYLRDSFIEGLMNKQGSPLESLFLEGCALSADQIKHLCNISTLTELRVSCDTVPLEDLLKLKSLLNLHISMPITTGQIVDLLQGLPRLKFLNILDRDDVDKVNLGRSVHTWMNEQREQRRKIKVCFSNTYTDDILWLE</sequence>
<dbReference type="AlphaFoldDB" id="A0A6I8UY81"/>
<organism evidence="2 3">
    <name type="scientific">Drosophila pseudoobscura pseudoobscura</name>
    <name type="common">Fruit fly</name>
    <dbReference type="NCBI Taxonomy" id="46245"/>
    <lineage>
        <taxon>Eukaryota</taxon>
        <taxon>Metazoa</taxon>
        <taxon>Ecdysozoa</taxon>
        <taxon>Arthropoda</taxon>
        <taxon>Hexapoda</taxon>
        <taxon>Insecta</taxon>
        <taxon>Pterygota</taxon>
        <taxon>Neoptera</taxon>
        <taxon>Endopterygota</taxon>
        <taxon>Diptera</taxon>
        <taxon>Brachycera</taxon>
        <taxon>Muscomorpha</taxon>
        <taxon>Ephydroidea</taxon>
        <taxon>Drosophilidae</taxon>
        <taxon>Drosophila</taxon>
        <taxon>Sophophora</taxon>
    </lineage>
</organism>
<accession>A0A6I8UY81</accession>
<dbReference type="KEGG" id="dpo:6902649"/>
<proteinExistence type="predicted"/>
<dbReference type="Proteomes" id="UP000001819">
    <property type="component" value="Chromosome 4"/>
</dbReference>
<protein>
    <submittedName>
        <fullName evidence="3">Uncharacterized protein</fullName>
    </submittedName>
</protein>